<organism evidence="2 3">
    <name type="scientific">Alkalicoccus urumqiensis</name>
    <name type="common">Bacillus urumqiensis</name>
    <dbReference type="NCBI Taxonomy" id="1548213"/>
    <lineage>
        <taxon>Bacteria</taxon>
        <taxon>Bacillati</taxon>
        <taxon>Bacillota</taxon>
        <taxon>Bacilli</taxon>
        <taxon>Bacillales</taxon>
        <taxon>Bacillaceae</taxon>
        <taxon>Alkalicoccus</taxon>
    </lineage>
</organism>
<sequence>MSAMSNIAAAAAGFFISFPVAGLLFFYVLFRLWDGRKQASWKRAADLSVPLFAVTIYFMLLEITGMALGWAQLLFFIIMAGSILTLLYRMDENVSLFTSLKWTWRFHFLLYAVLYGILGVIGIWTV</sequence>
<dbReference type="EMBL" id="PVNS01000012">
    <property type="protein sequence ID" value="PRO64737.1"/>
    <property type="molecule type" value="Genomic_DNA"/>
</dbReference>
<accession>A0A2P6MER3</accession>
<dbReference type="Proteomes" id="UP000243650">
    <property type="component" value="Unassembled WGS sequence"/>
</dbReference>
<feature type="transmembrane region" description="Helical" evidence="1">
    <location>
        <begin position="108"/>
        <end position="125"/>
    </location>
</feature>
<protein>
    <recommendedName>
        <fullName evidence="4">DUF3397 domain-containing protein</fullName>
    </recommendedName>
</protein>
<proteinExistence type="predicted"/>
<dbReference type="InterPro" id="IPR024515">
    <property type="entry name" value="DUF3397"/>
</dbReference>
<feature type="transmembrane region" description="Helical" evidence="1">
    <location>
        <begin position="67"/>
        <end position="88"/>
    </location>
</feature>
<name>A0A2P6MER3_ALKUR</name>
<comment type="caution">
    <text evidence="2">The sequence shown here is derived from an EMBL/GenBank/DDBJ whole genome shotgun (WGS) entry which is preliminary data.</text>
</comment>
<dbReference type="AlphaFoldDB" id="A0A2P6MER3"/>
<keyword evidence="1" id="KW-0472">Membrane</keyword>
<keyword evidence="3" id="KW-1185">Reference proteome</keyword>
<evidence type="ECO:0000313" key="3">
    <source>
        <dbReference type="Proteomes" id="UP000243650"/>
    </source>
</evidence>
<dbReference type="Pfam" id="PF11877">
    <property type="entry name" value="DUF3397"/>
    <property type="match status" value="1"/>
</dbReference>
<gene>
    <name evidence="2" type="ORF">C6I21_12560</name>
</gene>
<feature type="transmembrane region" description="Helical" evidence="1">
    <location>
        <begin position="44"/>
        <end position="61"/>
    </location>
</feature>
<reference evidence="2 3" key="1">
    <citation type="submission" date="2018-03" db="EMBL/GenBank/DDBJ databases">
        <title>Bacillus urumqiensis sp. nov., a moderately haloalkaliphilic bacterium isolated from a salt lake.</title>
        <authorList>
            <person name="Zhao B."/>
            <person name="Liao Z."/>
        </authorList>
    </citation>
    <scope>NUCLEOTIDE SEQUENCE [LARGE SCALE GENOMIC DNA]</scope>
    <source>
        <strain evidence="2 3">BZ-SZ-XJ18</strain>
    </source>
</reference>
<keyword evidence="1" id="KW-1133">Transmembrane helix</keyword>
<keyword evidence="1" id="KW-0812">Transmembrane</keyword>
<evidence type="ECO:0000256" key="1">
    <source>
        <dbReference type="SAM" id="Phobius"/>
    </source>
</evidence>
<evidence type="ECO:0000313" key="2">
    <source>
        <dbReference type="EMBL" id="PRO64737.1"/>
    </source>
</evidence>
<evidence type="ECO:0008006" key="4">
    <source>
        <dbReference type="Google" id="ProtNLM"/>
    </source>
</evidence>
<feature type="transmembrane region" description="Helical" evidence="1">
    <location>
        <begin position="6"/>
        <end position="32"/>
    </location>
</feature>